<feature type="compositionally biased region" description="Basic and acidic residues" evidence="1">
    <location>
        <begin position="282"/>
        <end position="337"/>
    </location>
</feature>
<feature type="region of interest" description="Disordered" evidence="1">
    <location>
        <begin position="282"/>
        <end position="342"/>
    </location>
</feature>
<evidence type="ECO:0000313" key="4">
    <source>
        <dbReference type="EMBL" id="HJC62945.1"/>
    </source>
</evidence>
<evidence type="ECO:0000313" key="5">
    <source>
        <dbReference type="Proteomes" id="UP000823886"/>
    </source>
</evidence>
<dbReference type="Proteomes" id="UP000823886">
    <property type="component" value="Unassembled WGS sequence"/>
</dbReference>
<dbReference type="InterPro" id="IPR000253">
    <property type="entry name" value="FHA_dom"/>
</dbReference>
<dbReference type="SUPFAM" id="SSF49879">
    <property type="entry name" value="SMAD/FHA domain"/>
    <property type="match status" value="1"/>
</dbReference>
<keyword evidence="2" id="KW-0812">Transmembrane</keyword>
<dbReference type="PROSITE" id="PS50006">
    <property type="entry name" value="FHA_DOMAIN"/>
    <property type="match status" value="1"/>
</dbReference>
<name>A0A9D2PN98_9FIRM</name>
<evidence type="ECO:0000259" key="3">
    <source>
        <dbReference type="PROSITE" id="PS50006"/>
    </source>
</evidence>
<keyword evidence="2" id="KW-0472">Membrane</keyword>
<accession>A0A9D2PN98</accession>
<comment type="caution">
    <text evidence="4">The sequence shown here is derived from an EMBL/GenBank/DDBJ whole genome shotgun (WGS) entry which is preliminary data.</text>
</comment>
<evidence type="ECO:0000256" key="1">
    <source>
        <dbReference type="SAM" id="MobiDB-lite"/>
    </source>
</evidence>
<reference evidence="4" key="1">
    <citation type="journal article" date="2021" name="PeerJ">
        <title>Extensive microbial diversity within the chicken gut microbiome revealed by metagenomics and culture.</title>
        <authorList>
            <person name="Gilroy R."/>
            <person name="Ravi A."/>
            <person name="Getino M."/>
            <person name="Pursley I."/>
            <person name="Horton D.L."/>
            <person name="Alikhan N.F."/>
            <person name="Baker D."/>
            <person name="Gharbi K."/>
            <person name="Hall N."/>
            <person name="Watson M."/>
            <person name="Adriaenssens E.M."/>
            <person name="Foster-Nyarko E."/>
            <person name="Jarju S."/>
            <person name="Secka A."/>
            <person name="Antonio M."/>
            <person name="Oren A."/>
            <person name="Chaudhuri R.R."/>
            <person name="La Ragione R."/>
            <person name="Hildebrand F."/>
            <person name="Pallen M.J."/>
        </authorList>
    </citation>
    <scope>NUCLEOTIDE SEQUENCE</scope>
    <source>
        <strain evidence="4">ChiBcec2-3848</strain>
    </source>
</reference>
<keyword evidence="2" id="KW-1133">Transmembrane helix</keyword>
<organism evidence="4 5">
    <name type="scientific">Candidatus Blautia merdavium</name>
    <dbReference type="NCBI Taxonomy" id="2838494"/>
    <lineage>
        <taxon>Bacteria</taxon>
        <taxon>Bacillati</taxon>
        <taxon>Bacillota</taxon>
        <taxon>Clostridia</taxon>
        <taxon>Lachnospirales</taxon>
        <taxon>Lachnospiraceae</taxon>
        <taxon>Blautia</taxon>
    </lineage>
</organism>
<dbReference type="AlphaFoldDB" id="A0A9D2PN98"/>
<evidence type="ECO:0000256" key="2">
    <source>
        <dbReference type="SAM" id="Phobius"/>
    </source>
</evidence>
<feature type="transmembrane region" description="Helical" evidence="2">
    <location>
        <begin position="247"/>
        <end position="269"/>
    </location>
</feature>
<dbReference type="Gene3D" id="2.60.200.20">
    <property type="match status" value="1"/>
</dbReference>
<gene>
    <name evidence="4" type="ORF">H9753_04930</name>
</gene>
<dbReference type="SMART" id="SM00240">
    <property type="entry name" value="FHA"/>
    <property type="match status" value="1"/>
</dbReference>
<sequence>MQVSYKRSLNQNYIILQQEGMTEPKGYQTAILLENTVPGLLPCRLQKVNGEALFYYDTTGYQSIQSLYECSKIGEKELAQLLLCAGEVTEGLSEYLLNSDSLLLEAKYIYKNKETQKLSFLYFPYYIRETGMQFQELLEYLLPKINYEDKKAVTMGYGVYKAAANGCITREVIKSFVYSKTEEKKNLYEDYRERPQEEEEEERRKILDEFYKEDEQENREQEGVAVFVGSILFLAGLIFLARHFRLLSWTGIFLLSTVLGLSLAGAIAWKFFKERKNEKAEEQERAERKEQNEERKKAEIWGEEQGKEGRGAFSEWKETENSNEKSWEAEREESWKPEEEDAGLTTLLDTSIEESCACLEWLDQPEQKKFYLHQEVTFIGKWKQTADLWIDDPTVSRTHARIVRKSGKDFLIDLNSRNGTRLNQQYLNPEEEYELKDGDIIQFSRVQFQYKLPDIGK</sequence>
<dbReference type="PANTHER" id="PTHR23308">
    <property type="entry name" value="NUCLEAR INHIBITOR OF PROTEIN PHOSPHATASE-1"/>
    <property type="match status" value="1"/>
</dbReference>
<feature type="domain" description="FHA" evidence="3">
    <location>
        <begin position="377"/>
        <end position="427"/>
    </location>
</feature>
<dbReference type="InterPro" id="IPR045962">
    <property type="entry name" value="DUF6382"/>
</dbReference>
<protein>
    <submittedName>
        <fullName evidence="4">FHA domain-containing protein</fullName>
    </submittedName>
</protein>
<dbReference type="InterPro" id="IPR008984">
    <property type="entry name" value="SMAD_FHA_dom_sf"/>
</dbReference>
<dbReference type="CDD" id="cd00060">
    <property type="entry name" value="FHA"/>
    <property type="match status" value="1"/>
</dbReference>
<dbReference type="Pfam" id="PF19909">
    <property type="entry name" value="DUF6382"/>
    <property type="match status" value="1"/>
</dbReference>
<dbReference type="Pfam" id="PF00498">
    <property type="entry name" value="FHA"/>
    <property type="match status" value="1"/>
</dbReference>
<feature type="transmembrane region" description="Helical" evidence="2">
    <location>
        <begin position="224"/>
        <end position="241"/>
    </location>
</feature>
<dbReference type="InterPro" id="IPR050923">
    <property type="entry name" value="Cell_Proc_Reg/RNA_Proc"/>
</dbReference>
<proteinExistence type="predicted"/>
<dbReference type="EMBL" id="DWVZ01000061">
    <property type="protein sequence ID" value="HJC62945.1"/>
    <property type="molecule type" value="Genomic_DNA"/>
</dbReference>
<reference evidence="4" key="2">
    <citation type="submission" date="2021-04" db="EMBL/GenBank/DDBJ databases">
        <authorList>
            <person name="Gilroy R."/>
        </authorList>
    </citation>
    <scope>NUCLEOTIDE SEQUENCE</scope>
    <source>
        <strain evidence="4">ChiBcec2-3848</strain>
    </source>
</reference>